<feature type="compositionally biased region" description="Polar residues" evidence="1">
    <location>
        <begin position="8"/>
        <end position="20"/>
    </location>
</feature>
<feature type="region of interest" description="Disordered" evidence="1">
    <location>
        <begin position="804"/>
        <end position="827"/>
    </location>
</feature>
<evidence type="ECO:0000313" key="2">
    <source>
        <dbReference type="EMBL" id="CAG6758448.1"/>
    </source>
</evidence>
<feature type="compositionally biased region" description="Basic residues" evidence="1">
    <location>
        <begin position="1920"/>
        <end position="1930"/>
    </location>
</feature>
<feature type="compositionally biased region" description="Polar residues" evidence="1">
    <location>
        <begin position="1897"/>
        <end position="1917"/>
    </location>
</feature>
<feature type="compositionally biased region" description="Basic and acidic residues" evidence="1">
    <location>
        <begin position="2200"/>
        <end position="2210"/>
    </location>
</feature>
<feature type="compositionally biased region" description="Polar residues" evidence="1">
    <location>
        <begin position="1389"/>
        <end position="1439"/>
    </location>
</feature>
<feature type="region of interest" description="Disordered" evidence="1">
    <location>
        <begin position="1119"/>
        <end position="1150"/>
    </location>
</feature>
<feature type="compositionally biased region" description="Basic and acidic residues" evidence="1">
    <location>
        <begin position="598"/>
        <end position="609"/>
    </location>
</feature>
<feature type="region of interest" description="Disordered" evidence="1">
    <location>
        <begin position="1897"/>
        <end position="2037"/>
    </location>
</feature>
<feature type="region of interest" description="Disordered" evidence="1">
    <location>
        <begin position="631"/>
        <end position="681"/>
    </location>
</feature>
<feature type="region of interest" description="Disordered" evidence="1">
    <location>
        <begin position="1389"/>
        <end position="1444"/>
    </location>
</feature>
<feature type="compositionally biased region" description="Low complexity" evidence="1">
    <location>
        <begin position="1125"/>
        <end position="1140"/>
    </location>
</feature>
<feature type="compositionally biased region" description="Polar residues" evidence="1">
    <location>
        <begin position="1764"/>
        <end position="1774"/>
    </location>
</feature>
<feature type="compositionally biased region" description="Polar residues" evidence="1">
    <location>
        <begin position="200"/>
        <end position="215"/>
    </location>
</feature>
<feature type="compositionally biased region" description="Polar residues" evidence="1">
    <location>
        <begin position="240"/>
        <end position="262"/>
    </location>
</feature>
<feature type="region of interest" description="Disordered" evidence="1">
    <location>
        <begin position="1256"/>
        <end position="1289"/>
    </location>
</feature>
<feature type="compositionally biased region" description="Polar residues" evidence="1">
    <location>
        <begin position="1807"/>
        <end position="1836"/>
    </location>
</feature>
<feature type="compositionally biased region" description="Polar residues" evidence="1">
    <location>
        <begin position="1277"/>
        <end position="1289"/>
    </location>
</feature>
<organism evidence="2">
    <name type="scientific">Cacopsylla melanoneura</name>
    <dbReference type="NCBI Taxonomy" id="428564"/>
    <lineage>
        <taxon>Eukaryota</taxon>
        <taxon>Metazoa</taxon>
        <taxon>Ecdysozoa</taxon>
        <taxon>Arthropoda</taxon>
        <taxon>Hexapoda</taxon>
        <taxon>Insecta</taxon>
        <taxon>Pterygota</taxon>
        <taxon>Neoptera</taxon>
        <taxon>Paraneoptera</taxon>
        <taxon>Hemiptera</taxon>
        <taxon>Sternorrhyncha</taxon>
        <taxon>Psylloidea</taxon>
        <taxon>Psyllidae</taxon>
        <taxon>Psyllinae</taxon>
        <taxon>Cacopsylla</taxon>
    </lineage>
</organism>
<feature type="compositionally biased region" description="Polar residues" evidence="1">
    <location>
        <begin position="1559"/>
        <end position="1581"/>
    </location>
</feature>
<sequence>MKRRVSENHGTVQTSTTKNQLPPRRHSTCVNVDQQKDANLIKDVSHVGSSTSTSESIDEIPHNISETSKTKNVVIKKESRHVSFSNSIDVINPDEKAKAMKIVAIEKKANPVVKSAVNIDHSNKIEEPNKDEIINNKCKWGLNNFFKLGQNSEKPKVTITASKITKGQRRVSRINSVQNNQHISSECPRSKSNLTLEEYLQQKQSKPLESSTNDLGLTEHCDNGNANQPTKESSDKSTIERSYSQTKENSKYSSIQDYITKQNPRKESVASVPHVKNNKDHAHKAKPVGYSTKHRGIQDMKHKKHHQHGTKEIKFRPVQDIPNCKPHQVVPSNKYHQREKMAAATPDKMSLVKNTLLDKHVSKDSPCGDISGKTSSDHYTNGLKDISLPKGISLTVKPQDETHIRSVNSSKTPAKCDGQEKTNVNSVNSSNTGTKSGNQEKAHLNSVTISKSITKSVIHNSVNSSNIVKSTTHINSPTSFKNLSVTRNNSGIDSNDIPKSIGQVRRLSNSVISSNSVTKPVIQENHHISPNNVPKSVTQEKHHINSVTISNSVTKPVNHEKSPVSLIKERRSSNSQLVVLKGESKIITSTKIQAPMKSKLDDKETEHIPNKKPKLSHITNKLPIIQPSELPKHTRSHEVKTKPHLEKIESQTKTDDSKFPKEEKSNLKPVGCNSKKGSNPDKVMFEVSKNVTIEHLENTVVERPVSPKKEEDTNGEINQPTETPGVPNMPELNEPLPETNNANHETTITNELIPKTKLATNTIGHLSETASVNTSGQTKACNKSSGEMETCVPEKSLLNLVEPKDENDDSFDILPSEPKGTVEESIPSERPIENVILQSETSQAITSENELTDKMHEALESQVSTASEHSAIKSKERLPTSEIEPIDQALLTKTQLEYEKHRLEELANCPTLRSILSPSSKESPSPPLSLRILTPQEIARKFSNETDSLEEVSVNNQINPCQIENNQPTSEIISPDGHFLPSAVNLSTIAKNSLVSTTNGSHPNQALPTPSNIRPMLPKPSFNVDKHPAYQSMPPQTRAILGRPGDGVHFNHTLETSSNLVLNRVNPVDSSGIHRMLGEPSINTLARPPILPKPSFNVGTHPALHDIPYDAPEIVGISAESSVRSKPTSSANTNPTSSNAKPKKTTKRRKSKIDLVIDSVIHGQASVINGKPNVQLPYSSNPVQGSNHWNLESRQTRSSSADEYISLEQWEGWNQKTANLNNPRNYLQSYAEFLKSRPNENGQGIEQCRGNQSYYRYPNTADGNLHNGQLNQQNGQSPPDMNSFNPNLQIGNQNAVHQSAQRNQNIAPIQYNQQVPMRTANGQTNTWYPTNYQNSQNEPISLVTHGKNVNVGVPQPRSLPSQVHSSYQNPSAGNVQFARYPATQGISNIPTASIGNGQKSGASQNKSSVSNSTPLYTNRSIGQERSQPSSVRYSNTNPNPILPSHPYFPYQNHLTQPILNGNPHLNQAGMYNGNPTLIQNTNSNPQLNGTYQTYNSIDSYQNNHVHTNIATTNNQVPAFNGGAYENTPARMIDYNRCLSNTQSNLSQNNSNEMLSNNNPVSLPHSNSSPLENNPSGYPTEEALSSYQHTNYPGATLTQELVSAFHQRRYGDSQFVQQASPKGALYCNGNKSNSQIRTLLNNQTTKSRISSHHQSSNFGNHETLPEVSHQQATSEFLKNNGQIRGEHHTDFSSVQTYLRDYVRELSCPRQPLSQDDPNGHLLQNTTQPNTVPIQNHTLPNQNHQKKQQTDRHATANGGELAVPHGQNTKNSSSKKSVPYRRKSMGKEAWVLEYLRQNSSKQFDEPPKEQTSSPEKSPQNTATLPTTKTSYGIRTSPESLVPTPVEIPINDTHLDSNCNNLDDDNDHRESNPSRESQCSNYENILSDIVRETLVATTPSPCQTQAGASRTSHHITTPSPGKTKARRSSKSHHNRLEEESQLVDKQARFEEPIPSKGGQNLPSRAITPSPSKTQARRASQTKRKSTEDKSPHADREACSKRGDKSPASKRQVSLDTDDDGKIEIVHEKNQRSMSKDSGYSEAASVICYTGESRTKSENDSSEDSDMSGVETITIDDDKSNELDSERTLLNNLIKSRNFVDRWKNSWSEDSIPPVFDCQVLLTPITIKDQKLDSIGKSKEKVGIEKISVASKAIIDDETGELINEDSNHNGENLETSRDKLKKNIPVPKKSSSTLQNKHPSQNHSKESLHDNSKHVIPAPKKSPTLNKECSPTRDSTPTQAKALTGFVLKANTTNPKNKFYNMYNPCFLVLNQLRQCQNLSEQDNNTMNSCVLAIASIVNEMFVLKLEQNFNIDSPCFKRIVSGYAKTSKVQLILILSYYQDDVYRKLHEHIEHTDGYVIGKHEDVKACLLELIWLSRNIDLDAAQQGELIKYINLYRKLGTL</sequence>
<accession>A0A8D9A2L6</accession>
<feature type="region of interest" description="Disordered" evidence="1">
    <location>
        <begin position="403"/>
        <end position="442"/>
    </location>
</feature>
<feature type="compositionally biased region" description="Polar residues" evidence="1">
    <location>
        <begin position="1643"/>
        <end position="1659"/>
    </location>
</feature>
<proteinExistence type="predicted"/>
<feature type="region of interest" description="Disordered" evidence="1">
    <location>
        <begin position="705"/>
        <end position="728"/>
    </location>
</feature>
<feature type="compositionally biased region" description="Basic and acidic residues" evidence="1">
    <location>
        <begin position="1981"/>
        <end position="2003"/>
    </location>
</feature>
<feature type="region of interest" description="Disordered" evidence="1">
    <location>
        <begin position="595"/>
        <end position="614"/>
    </location>
</feature>
<feature type="compositionally biased region" description="Low complexity" evidence="1">
    <location>
        <begin position="1263"/>
        <end position="1276"/>
    </location>
</feature>
<feature type="compositionally biased region" description="Low complexity" evidence="1">
    <location>
        <begin position="1542"/>
        <end position="1558"/>
    </location>
</feature>
<feature type="region of interest" description="Disordered" evidence="1">
    <location>
        <begin position="1643"/>
        <end position="1670"/>
    </location>
</feature>
<name>A0A8D9A2L6_9HEMI</name>
<feature type="compositionally biased region" description="Basic and acidic residues" evidence="1">
    <location>
        <begin position="2016"/>
        <end position="2031"/>
    </location>
</feature>
<feature type="compositionally biased region" description="Polar residues" evidence="1">
    <location>
        <begin position="2220"/>
        <end position="2234"/>
    </location>
</feature>
<protein>
    <submittedName>
        <fullName evidence="2">Uncharacterized protein</fullName>
    </submittedName>
</protein>
<feature type="region of interest" description="Disordered" evidence="1">
    <location>
        <begin position="1796"/>
        <end position="1875"/>
    </location>
</feature>
<feature type="region of interest" description="Disordered" evidence="1">
    <location>
        <begin position="1542"/>
        <end position="1581"/>
    </location>
</feature>
<feature type="region of interest" description="Disordered" evidence="1">
    <location>
        <begin position="1"/>
        <end position="27"/>
    </location>
</feature>
<feature type="region of interest" description="Disordered" evidence="1">
    <location>
        <begin position="2159"/>
        <end position="2234"/>
    </location>
</feature>
<feature type="region of interest" description="Disordered" evidence="1">
    <location>
        <begin position="200"/>
        <end position="286"/>
    </location>
</feature>
<feature type="compositionally biased region" description="Polar residues" evidence="1">
    <location>
        <begin position="1954"/>
        <end position="1975"/>
    </location>
</feature>
<feature type="region of interest" description="Disordered" evidence="1">
    <location>
        <begin position="291"/>
        <end position="310"/>
    </location>
</feature>
<reference evidence="2" key="1">
    <citation type="submission" date="2021-05" db="EMBL/GenBank/DDBJ databases">
        <authorList>
            <person name="Alioto T."/>
            <person name="Alioto T."/>
            <person name="Gomez Garrido J."/>
        </authorList>
    </citation>
    <scope>NUCLEOTIDE SEQUENCE</scope>
</reference>
<dbReference type="EMBL" id="HBUF01549574">
    <property type="protein sequence ID" value="CAG6758448.1"/>
    <property type="molecule type" value="Transcribed_RNA"/>
</dbReference>
<feature type="compositionally biased region" description="Basic and acidic residues" evidence="1">
    <location>
        <begin position="631"/>
        <end position="666"/>
    </location>
</feature>
<feature type="compositionally biased region" description="Basic residues" evidence="1">
    <location>
        <begin position="1141"/>
        <end position="1150"/>
    </location>
</feature>
<evidence type="ECO:0000256" key="1">
    <source>
        <dbReference type="SAM" id="MobiDB-lite"/>
    </source>
</evidence>
<feature type="compositionally biased region" description="Polar residues" evidence="1">
    <location>
        <begin position="2186"/>
        <end position="2199"/>
    </location>
</feature>
<feature type="region of interest" description="Disordered" evidence="1">
    <location>
        <begin position="1707"/>
        <end position="1780"/>
    </location>
</feature>
<feature type="compositionally biased region" description="Polar residues" evidence="1">
    <location>
        <begin position="1710"/>
        <end position="1741"/>
    </location>
</feature>
<feature type="compositionally biased region" description="Low complexity" evidence="1">
    <location>
        <begin position="421"/>
        <end position="437"/>
    </location>
</feature>